<keyword evidence="4" id="KW-1185">Reference proteome</keyword>
<name>A0A4U2Z4L2_9BACI</name>
<dbReference type="Pfam" id="PF01841">
    <property type="entry name" value="Transglut_core"/>
    <property type="match status" value="1"/>
</dbReference>
<dbReference type="AlphaFoldDB" id="A0A4U2Z4L2"/>
<dbReference type="Gene3D" id="3.10.620.30">
    <property type="match status" value="1"/>
</dbReference>
<organism evidence="3 4">
    <name type="scientific">Lysinibacillus mangiferihumi</name>
    <dbReference type="NCBI Taxonomy" id="1130819"/>
    <lineage>
        <taxon>Bacteria</taxon>
        <taxon>Bacillati</taxon>
        <taxon>Bacillota</taxon>
        <taxon>Bacilli</taxon>
        <taxon>Bacillales</taxon>
        <taxon>Bacillaceae</taxon>
        <taxon>Lysinibacillus</taxon>
    </lineage>
</organism>
<keyword evidence="1" id="KW-1133">Transmembrane helix</keyword>
<feature type="transmembrane region" description="Helical" evidence="1">
    <location>
        <begin position="352"/>
        <end position="383"/>
    </location>
</feature>
<dbReference type="PANTHER" id="PTHR38339">
    <property type="entry name" value="TRANSGLUTAMINASE DOMAIN PROTEIN"/>
    <property type="match status" value="1"/>
</dbReference>
<protein>
    <submittedName>
        <fullName evidence="3">Transglutaminase domain-containing protein</fullName>
    </submittedName>
</protein>
<dbReference type="SUPFAM" id="SSF54001">
    <property type="entry name" value="Cysteine proteinases"/>
    <property type="match status" value="1"/>
</dbReference>
<evidence type="ECO:0000259" key="2">
    <source>
        <dbReference type="SMART" id="SM00460"/>
    </source>
</evidence>
<dbReference type="PANTHER" id="PTHR38339:SF1">
    <property type="entry name" value="TRANSGLUTAMINASE-LIKE DOMAIN-CONTAINING PROTEIN"/>
    <property type="match status" value="1"/>
</dbReference>
<sequence>MTKTVTVDFLYKNELFNQLQLWMIIPPAIQSVYEMSTIPVQVTEIPTGEQLAYYILNKNEYLHLDYEVELYSTKNEKKTLTEEERDFYLRNTMLSPINKEMTKLAQEITFQQENAKEKARAIFHYIVKNYRYVYPPSCRGVKSFLELKEGDCGEFSFLFTALCRALNIPARTVVGSWAYGEMNAHVWNEFFIEGKGWIPVDTSMAYMQKKRPWSFLGSSIKTIYWKKYFGKTEGQRVVFSKDAEIKLLPEYKDDEEAIIAAPMNINGENFGWGQQSLNGCAPYLQPIYIKFELNESHSTLSVVQVMGTWTIQEHGFKQLLAVLKKPSLIIAIVAMLLNFIVQNFYLEVTFKLSFILFLLCFILRMERMIIFSIMLLFMSLSLFSTLDGR</sequence>
<keyword evidence="1" id="KW-0812">Transmembrane</keyword>
<evidence type="ECO:0000313" key="4">
    <source>
        <dbReference type="Proteomes" id="UP000308744"/>
    </source>
</evidence>
<evidence type="ECO:0000256" key="1">
    <source>
        <dbReference type="SAM" id="Phobius"/>
    </source>
</evidence>
<accession>A0A4U2Z4L2</accession>
<dbReference type="InterPro" id="IPR002931">
    <property type="entry name" value="Transglutaminase-like"/>
</dbReference>
<proteinExistence type="predicted"/>
<dbReference type="EMBL" id="SZPU01000044">
    <property type="protein sequence ID" value="TKI67721.1"/>
    <property type="molecule type" value="Genomic_DNA"/>
</dbReference>
<comment type="caution">
    <text evidence="3">The sequence shown here is derived from an EMBL/GenBank/DDBJ whole genome shotgun (WGS) entry which is preliminary data.</text>
</comment>
<dbReference type="Proteomes" id="UP000308744">
    <property type="component" value="Unassembled WGS sequence"/>
</dbReference>
<feature type="domain" description="Transglutaminase-like" evidence="2">
    <location>
        <begin position="144"/>
        <end position="204"/>
    </location>
</feature>
<keyword evidence="1" id="KW-0472">Membrane</keyword>
<gene>
    <name evidence="3" type="ORF">FC756_12615</name>
</gene>
<reference evidence="3 4" key="1">
    <citation type="submission" date="2019-04" db="EMBL/GenBank/DDBJ databases">
        <title>Lysinibacillus genome sequencing.</title>
        <authorList>
            <person name="Dunlap C."/>
        </authorList>
    </citation>
    <scope>NUCLEOTIDE SEQUENCE [LARGE SCALE GENOMIC DNA]</scope>
    <source>
        <strain evidence="3 4">CCTCC AB 2010389</strain>
    </source>
</reference>
<evidence type="ECO:0000313" key="3">
    <source>
        <dbReference type="EMBL" id="TKI67721.1"/>
    </source>
</evidence>
<dbReference type="SMART" id="SM00460">
    <property type="entry name" value="TGc"/>
    <property type="match status" value="1"/>
</dbReference>
<dbReference type="RefSeq" id="WP_107896809.1">
    <property type="nucleotide sequence ID" value="NZ_PYWM01000025.1"/>
</dbReference>
<dbReference type="InterPro" id="IPR038765">
    <property type="entry name" value="Papain-like_cys_pep_sf"/>
</dbReference>